<dbReference type="InterPro" id="IPR028082">
    <property type="entry name" value="Peripla_BP_I"/>
</dbReference>
<keyword evidence="2" id="KW-0813">Transport</keyword>
<evidence type="ECO:0000256" key="3">
    <source>
        <dbReference type="ARBA" id="ARBA00022729"/>
    </source>
</evidence>
<dbReference type="Pfam" id="PF13458">
    <property type="entry name" value="Peripla_BP_6"/>
    <property type="match status" value="1"/>
</dbReference>
<evidence type="ECO:0000256" key="5">
    <source>
        <dbReference type="SAM" id="SignalP"/>
    </source>
</evidence>
<dbReference type="SUPFAM" id="SSF53822">
    <property type="entry name" value="Periplasmic binding protein-like I"/>
    <property type="match status" value="1"/>
</dbReference>
<evidence type="ECO:0000256" key="1">
    <source>
        <dbReference type="ARBA" id="ARBA00010062"/>
    </source>
</evidence>
<feature type="domain" description="Leucine-binding protein" evidence="6">
    <location>
        <begin position="24"/>
        <end position="345"/>
    </location>
</feature>
<dbReference type="Proteomes" id="UP000271125">
    <property type="component" value="Unassembled WGS sequence"/>
</dbReference>
<sequence>MRKIIVLLLMVLLTAGCTNPAKDTIKIGLLIPTTGQLSSYGDAMGYAADVAIEEINDAGGVLGKNIELVFRNTETSPDIAKTRAQELIDEDIVIIIGAAASSSTIKASEVTIPNKCILIAPPSTSPDITTLDDSDYVYRTCPSDLLQGKAMAMYIYQTLNKTDISCLYVDNSYGEGLKNVLYTEFKNLGGDTLKAVPYPDSFTTLPADSVDFMPYINTLYSQNASIVVLIAYDDGGIAVHQEATTGGDSIEWFGCDGIMTQGFWDNAGTYANDIMGTAPYHEEDTYYESFETRYKAKANGDDPIAFIPNTYDAVILAALAIEKAGSNTDGALLKTSLRQIAYTGTTVRTYADAIAQLNNSNDINYNGVSGNLDFDSYGDVITPYEIWKIISGSFIHQSIITP</sequence>
<accession>A0A660SE32</accession>
<protein>
    <recommendedName>
        <fullName evidence="6">Leucine-binding protein domain-containing protein</fullName>
    </recommendedName>
</protein>
<keyword evidence="3 5" id="KW-0732">Signal</keyword>
<name>A0A660SE32_UNCT6</name>
<evidence type="ECO:0000256" key="2">
    <source>
        <dbReference type="ARBA" id="ARBA00022448"/>
    </source>
</evidence>
<reference evidence="7 8" key="1">
    <citation type="submission" date="2018-06" db="EMBL/GenBank/DDBJ databases">
        <title>Extensive metabolic versatility and redundancy in microbially diverse, dynamic hydrothermal sediments.</title>
        <authorList>
            <person name="Dombrowski N."/>
            <person name="Teske A."/>
            <person name="Baker B.J."/>
        </authorList>
    </citation>
    <scope>NUCLEOTIDE SEQUENCE [LARGE SCALE GENOMIC DNA]</scope>
    <source>
        <strain evidence="7">B10_G13</strain>
    </source>
</reference>
<dbReference type="InterPro" id="IPR000709">
    <property type="entry name" value="Leu_Ile_Val-bd"/>
</dbReference>
<dbReference type="PANTHER" id="PTHR30483:SF6">
    <property type="entry name" value="PERIPLASMIC BINDING PROTEIN OF ABC TRANSPORTER FOR NATURAL AMINO ACIDS"/>
    <property type="match status" value="1"/>
</dbReference>
<comment type="similarity">
    <text evidence="1">Belongs to the leucine-binding protein family.</text>
</comment>
<keyword evidence="4" id="KW-0029">Amino-acid transport</keyword>
<feature type="chain" id="PRO_5025034886" description="Leucine-binding protein domain-containing protein" evidence="5">
    <location>
        <begin position="22"/>
        <end position="402"/>
    </location>
</feature>
<dbReference type="PANTHER" id="PTHR30483">
    <property type="entry name" value="LEUCINE-SPECIFIC-BINDING PROTEIN"/>
    <property type="match status" value="1"/>
</dbReference>
<dbReference type="InterPro" id="IPR051010">
    <property type="entry name" value="BCAA_transport"/>
</dbReference>
<feature type="signal peptide" evidence="5">
    <location>
        <begin position="1"/>
        <end position="21"/>
    </location>
</feature>
<gene>
    <name evidence="7" type="ORF">DRP43_05945</name>
</gene>
<dbReference type="CDD" id="cd06346">
    <property type="entry name" value="PBP1_ABC_ligand_binding-like"/>
    <property type="match status" value="1"/>
</dbReference>
<evidence type="ECO:0000256" key="4">
    <source>
        <dbReference type="ARBA" id="ARBA00022970"/>
    </source>
</evidence>
<dbReference type="Gene3D" id="3.40.50.2300">
    <property type="match status" value="2"/>
</dbReference>
<evidence type="ECO:0000313" key="7">
    <source>
        <dbReference type="EMBL" id="RKX68251.1"/>
    </source>
</evidence>
<dbReference type="InterPro" id="IPR028081">
    <property type="entry name" value="Leu-bd"/>
</dbReference>
<evidence type="ECO:0000259" key="6">
    <source>
        <dbReference type="Pfam" id="PF13458"/>
    </source>
</evidence>
<dbReference type="AlphaFoldDB" id="A0A660SE32"/>
<proteinExistence type="inferred from homology"/>
<organism evidence="7 8">
    <name type="scientific">candidate division TA06 bacterium</name>
    <dbReference type="NCBI Taxonomy" id="2250710"/>
    <lineage>
        <taxon>Bacteria</taxon>
        <taxon>Bacteria division TA06</taxon>
    </lineage>
</organism>
<dbReference type="GO" id="GO:0006865">
    <property type="term" value="P:amino acid transport"/>
    <property type="evidence" value="ECO:0007669"/>
    <property type="project" value="UniProtKB-KW"/>
</dbReference>
<dbReference type="EMBL" id="QNBD01000298">
    <property type="protein sequence ID" value="RKX68251.1"/>
    <property type="molecule type" value="Genomic_DNA"/>
</dbReference>
<dbReference type="PROSITE" id="PS51257">
    <property type="entry name" value="PROKAR_LIPOPROTEIN"/>
    <property type="match status" value="1"/>
</dbReference>
<dbReference type="PRINTS" id="PR00337">
    <property type="entry name" value="LEUILEVALBP"/>
</dbReference>
<evidence type="ECO:0000313" key="8">
    <source>
        <dbReference type="Proteomes" id="UP000271125"/>
    </source>
</evidence>
<comment type="caution">
    <text evidence="7">The sequence shown here is derived from an EMBL/GenBank/DDBJ whole genome shotgun (WGS) entry which is preliminary data.</text>
</comment>